<evidence type="ECO:0000313" key="10">
    <source>
        <dbReference type="Proteomes" id="UP000663305"/>
    </source>
</evidence>
<dbReference type="AlphaFoldDB" id="A0A897NK17"/>
<accession>A0A897NK17</accession>
<dbReference type="Gene3D" id="3.40.50.1820">
    <property type="entry name" value="alpha/beta hydrolase"/>
    <property type="match status" value="1"/>
</dbReference>
<dbReference type="InterPro" id="IPR051321">
    <property type="entry name" value="PHA/PHB_synthase"/>
</dbReference>
<keyword evidence="3" id="KW-0808">Transferase</keyword>
<dbReference type="NCBIfam" id="TIGR01836">
    <property type="entry name" value="PHA_synth_III_C"/>
    <property type="match status" value="1"/>
</dbReference>
<gene>
    <name evidence="9" type="ORF">HSBGL_2605</name>
</gene>
<dbReference type="GO" id="GO:0016746">
    <property type="term" value="F:acyltransferase activity"/>
    <property type="evidence" value="ECO:0007669"/>
    <property type="project" value="UniProtKB-KW"/>
</dbReference>
<protein>
    <recommendedName>
        <fullName evidence="2">Poly(3-hydroxyalkanoate) polymerase subunit PhaC</fullName>
    </recommendedName>
    <alternativeName>
        <fullName evidence="6">PHB synthase subunit PhaC</fullName>
    </alternativeName>
</protein>
<evidence type="ECO:0000256" key="2">
    <source>
        <dbReference type="ARBA" id="ARBA00019065"/>
    </source>
</evidence>
<dbReference type="SUPFAM" id="SSF53474">
    <property type="entry name" value="alpha/beta-Hydrolases"/>
    <property type="match status" value="1"/>
</dbReference>
<comment type="pathway">
    <text evidence="1">Biopolymer metabolism; poly-(R)-3-hydroxybutanoate biosynthesis.</text>
</comment>
<evidence type="ECO:0000259" key="8">
    <source>
        <dbReference type="Pfam" id="PF00561"/>
    </source>
</evidence>
<feature type="compositionally biased region" description="Acidic residues" evidence="7">
    <location>
        <begin position="383"/>
        <end position="421"/>
    </location>
</feature>
<keyword evidence="4" id="KW-0583">PHB biosynthesis</keyword>
<dbReference type="PANTHER" id="PTHR36837:SF2">
    <property type="entry name" value="POLY(3-HYDROXYALKANOATE) POLYMERASE SUBUNIT PHAC"/>
    <property type="match status" value="1"/>
</dbReference>
<proteinExistence type="predicted"/>
<keyword evidence="5" id="KW-0012">Acyltransferase</keyword>
<dbReference type="GO" id="GO:0042619">
    <property type="term" value="P:poly-hydroxybutyrate biosynthetic process"/>
    <property type="evidence" value="ECO:0007669"/>
    <property type="project" value="UniProtKB-KW"/>
</dbReference>
<feature type="domain" description="AB hydrolase-1" evidence="8">
    <location>
        <begin position="96"/>
        <end position="346"/>
    </location>
</feature>
<dbReference type="Pfam" id="PF00561">
    <property type="entry name" value="Abhydrolase_1"/>
    <property type="match status" value="1"/>
</dbReference>
<evidence type="ECO:0000256" key="3">
    <source>
        <dbReference type="ARBA" id="ARBA00022679"/>
    </source>
</evidence>
<dbReference type="InterPro" id="IPR029058">
    <property type="entry name" value="AB_hydrolase_fold"/>
</dbReference>
<feature type="region of interest" description="Disordered" evidence="7">
    <location>
        <begin position="373"/>
        <end position="432"/>
    </location>
</feature>
<evidence type="ECO:0000256" key="5">
    <source>
        <dbReference type="ARBA" id="ARBA00023315"/>
    </source>
</evidence>
<dbReference type="Pfam" id="PF14520">
    <property type="entry name" value="HHH_5"/>
    <property type="match status" value="1"/>
</dbReference>
<reference evidence="9" key="1">
    <citation type="submission" date="2020-11" db="EMBL/GenBank/DDBJ databases">
        <title>Carbohydrate-dependent, anaerobic sulfur respiration: A novel catabolism in halophilic archaea.</title>
        <authorList>
            <person name="Sorokin D.Y."/>
            <person name="Messina E."/>
            <person name="Smedile F."/>
            <person name="La Cono V."/>
            <person name="Hallsworth J.E."/>
            <person name="Yakimov M.M."/>
        </authorList>
    </citation>
    <scope>NUCLEOTIDE SEQUENCE</scope>
    <source>
        <strain evidence="9">HSR-Bgl</strain>
    </source>
</reference>
<dbReference type="Gene3D" id="1.10.150.20">
    <property type="entry name" value="5' to 3' exonuclease, C-terminal subdomain"/>
    <property type="match status" value="1"/>
</dbReference>
<evidence type="ECO:0000313" key="9">
    <source>
        <dbReference type="EMBL" id="QSG13008.1"/>
    </source>
</evidence>
<evidence type="ECO:0000256" key="7">
    <source>
        <dbReference type="SAM" id="MobiDB-lite"/>
    </source>
</evidence>
<dbReference type="UniPathway" id="UPA00917"/>
<evidence type="ECO:0000256" key="4">
    <source>
        <dbReference type="ARBA" id="ARBA00022752"/>
    </source>
</evidence>
<evidence type="ECO:0000256" key="1">
    <source>
        <dbReference type="ARBA" id="ARBA00004683"/>
    </source>
</evidence>
<dbReference type="EMBL" id="CP064789">
    <property type="protein sequence ID" value="QSG13008.1"/>
    <property type="molecule type" value="Genomic_DNA"/>
</dbReference>
<sequence length="481" mass="53543">MSVMFNPMRPVIDAQRQGVEKLAETVELAGVLDDRLETMQEVEVGGTPADVVYEENKLELLHYDPEAAGIDVPEEEREDVPILVVYALINKPYILDLQPDRSVVRRLLEAGHDVYLIDWNEPSRLDQHLTLDDYVNRYIDNCVDVVRERSEQEQINVLGYCMGGTMSTMYTALHAEKVNALGLMATGLYFEETGGVLERWGDEEYYDPSTVIEAFGNVPAEFLDEGFALMDPVQNYVTKYVQFFENLDNEAFVKNFSRMEQWLEEGVDVAGATYEQFLEDIYQGNKLYNNELELDGTHVDIENIDMPVLQILGEYDHLVPPSASKPFNDVIPSEDTRIIEYSTGHVGLAVSSSTHEDVWPEVADWFIERSREQEAVETAAGEENADETADEAAADETADEAAADETTDEATADEMTAEESGDGAAGSDVETVEGIGPTYADRLRAAGIETVDDLAEADPETVAEAADAPLGRVEDWFEQIA</sequence>
<evidence type="ECO:0000256" key="6">
    <source>
        <dbReference type="ARBA" id="ARBA00033356"/>
    </source>
</evidence>
<dbReference type="InterPro" id="IPR010125">
    <property type="entry name" value="PHA_synth_III_C"/>
</dbReference>
<name>A0A897NK17_9EURY</name>
<dbReference type="Proteomes" id="UP000663305">
    <property type="component" value="Chromosome"/>
</dbReference>
<organism evidence="9 10">
    <name type="scientific">Halapricum desulfuricans</name>
    <dbReference type="NCBI Taxonomy" id="2841257"/>
    <lineage>
        <taxon>Archaea</taxon>
        <taxon>Methanobacteriati</taxon>
        <taxon>Methanobacteriota</taxon>
        <taxon>Stenosarchaea group</taxon>
        <taxon>Halobacteria</taxon>
        <taxon>Halobacteriales</taxon>
        <taxon>Haloarculaceae</taxon>
        <taxon>Halapricum</taxon>
    </lineage>
</organism>
<dbReference type="PANTHER" id="PTHR36837">
    <property type="entry name" value="POLY(3-HYDROXYALKANOATE) POLYMERASE SUBUNIT PHAC"/>
    <property type="match status" value="1"/>
</dbReference>
<dbReference type="InterPro" id="IPR000073">
    <property type="entry name" value="AB_hydrolase_1"/>
</dbReference>